<evidence type="ECO:0000313" key="13">
    <source>
        <dbReference type="Proteomes" id="UP000242525"/>
    </source>
</evidence>
<dbReference type="SMART" id="SM00338">
    <property type="entry name" value="BRLZ"/>
    <property type="match status" value="1"/>
</dbReference>
<evidence type="ECO:0000313" key="11">
    <source>
        <dbReference type="EMBL" id="CDO57708.1"/>
    </source>
</evidence>
<accession>A0A0J9XKF8</accession>
<proteinExistence type="inferred from homology"/>
<feature type="compositionally biased region" description="Polar residues" evidence="9">
    <location>
        <begin position="21"/>
        <end position="40"/>
    </location>
</feature>
<feature type="compositionally biased region" description="Low complexity" evidence="9">
    <location>
        <begin position="112"/>
        <end position="135"/>
    </location>
</feature>
<evidence type="ECO:0000256" key="3">
    <source>
        <dbReference type="ARBA" id="ARBA00007163"/>
    </source>
</evidence>
<sequence length="210" mass="22817">MAIHTNNYPWSGVEGMDSENKNLIDSNTTIDPSFSQSQHGNGDDSAFNGDHAALAVAKAQQAQAQAKAQGASEAQAEQQIHSPSQIIGQAAHSVVSPVGHSPTGSGGGQGLELGRQGRPLNNTKRAQQNRQAQRAFRQRKELYIKDLEAKVTELKSSKDTIDALRQENIQLRDYILALQSRLIEHPGGVPTPPAVYARQNANEMYLKNEK</sequence>
<comment type="subcellular location">
    <subcellularLocation>
        <location evidence="2">Nucleus</location>
    </subcellularLocation>
</comment>
<dbReference type="Proteomes" id="UP000750522">
    <property type="component" value="Unassembled WGS sequence"/>
</dbReference>
<dbReference type="GO" id="GO:0090575">
    <property type="term" value="C:RNA polymerase II transcription regulator complex"/>
    <property type="evidence" value="ECO:0007669"/>
    <property type="project" value="TreeGrafter"/>
</dbReference>
<dbReference type="EMBL" id="CCBN010000024">
    <property type="protein sequence ID" value="CDO57708.1"/>
    <property type="molecule type" value="Genomic_DNA"/>
</dbReference>
<dbReference type="PANTHER" id="PTHR40621">
    <property type="entry name" value="TRANSCRIPTION FACTOR KAPC-RELATED"/>
    <property type="match status" value="1"/>
</dbReference>
<evidence type="ECO:0000256" key="4">
    <source>
        <dbReference type="ARBA" id="ARBA00023015"/>
    </source>
</evidence>
<feature type="region of interest" description="Disordered" evidence="9">
    <location>
        <begin position="1"/>
        <end position="48"/>
    </location>
</feature>
<dbReference type="InterPro" id="IPR046347">
    <property type="entry name" value="bZIP_sf"/>
</dbReference>
<comment type="similarity">
    <text evidence="3">Belongs to the bZIP family.</text>
</comment>
<reference evidence="12" key="2">
    <citation type="journal article" date="2020" name="Front. Microbiol.">
        <title>Phenotypic and Genetic Characterization of the Cheese Ripening Yeast Geotrichum candidum.</title>
        <authorList>
            <person name="Perkins V."/>
            <person name="Vignola S."/>
            <person name="Lessard M.H."/>
            <person name="Plante P.L."/>
            <person name="Corbeil J."/>
            <person name="Dugat-Bony E."/>
            <person name="Frenette M."/>
            <person name="Labrie S."/>
        </authorList>
    </citation>
    <scope>NUCLEOTIDE SEQUENCE</scope>
    <source>
        <strain evidence="12">LMA-70</strain>
    </source>
</reference>
<evidence type="ECO:0000256" key="7">
    <source>
        <dbReference type="ARBA" id="ARBA00023242"/>
    </source>
</evidence>
<keyword evidence="5" id="KW-0238">DNA-binding</keyword>
<dbReference type="STRING" id="1173061.A0A0J9XKF8"/>
<dbReference type="CDD" id="cd14688">
    <property type="entry name" value="bZIP_YAP"/>
    <property type="match status" value="1"/>
</dbReference>
<dbReference type="GO" id="GO:0001228">
    <property type="term" value="F:DNA-binding transcription activator activity, RNA polymerase II-specific"/>
    <property type="evidence" value="ECO:0007669"/>
    <property type="project" value="TreeGrafter"/>
</dbReference>
<dbReference type="PANTHER" id="PTHR40621:SF11">
    <property type="entry name" value="TRANSCRIPTION FACTOR KAPC-RELATED"/>
    <property type="match status" value="1"/>
</dbReference>
<keyword evidence="13" id="KW-1185">Reference proteome</keyword>
<evidence type="ECO:0000256" key="6">
    <source>
        <dbReference type="ARBA" id="ARBA00023163"/>
    </source>
</evidence>
<reference evidence="11 13" key="1">
    <citation type="submission" date="2014-03" db="EMBL/GenBank/DDBJ databases">
        <authorList>
            <person name="Casaregola S."/>
        </authorList>
    </citation>
    <scope>NUCLEOTIDE SEQUENCE [LARGE SCALE GENOMIC DNA]</scope>
    <source>
        <strain evidence="11 13">CLIB 918</strain>
    </source>
</reference>
<dbReference type="EMBL" id="QQZK01000047">
    <property type="protein sequence ID" value="KAF5100464.1"/>
    <property type="molecule type" value="Genomic_DNA"/>
</dbReference>
<keyword evidence="7" id="KW-0539">Nucleus</keyword>
<dbReference type="InterPro" id="IPR050936">
    <property type="entry name" value="AP-1-like"/>
</dbReference>
<organism evidence="11 13">
    <name type="scientific">Geotrichum candidum</name>
    <name type="common">Oospora lactis</name>
    <name type="synonym">Dipodascus geotrichum</name>
    <dbReference type="NCBI Taxonomy" id="1173061"/>
    <lineage>
        <taxon>Eukaryota</taxon>
        <taxon>Fungi</taxon>
        <taxon>Dikarya</taxon>
        <taxon>Ascomycota</taxon>
        <taxon>Saccharomycotina</taxon>
        <taxon>Dipodascomycetes</taxon>
        <taxon>Dipodascales</taxon>
        <taxon>Dipodascaceae</taxon>
        <taxon>Geotrichum</taxon>
    </lineage>
</organism>
<evidence type="ECO:0000256" key="5">
    <source>
        <dbReference type="ARBA" id="ARBA00023125"/>
    </source>
</evidence>
<evidence type="ECO:0000313" key="12">
    <source>
        <dbReference type="EMBL" id="KAF5100464.1"/>
    </source>
</evidence>
<comment type="function">
    <text evidence="1">Putative transcription factor.</text>
</comment>
<evidence type="ECO:0000256" key="8">
    <source>
        <dbReference type="ARBA" id="ARBA00044067"/>
    </source>
</evidence>
<keyword evidence="4" id="KW-0805">Transcription regulation</keyword>
<dbReference type="AlphaFoldDB" id="A0A0J9XKF8"/>
<comment type="caution">
    <text evidence="11">The sequence shown here is derived from an EMBL/GenBank/DDBJ whole genome shotgun (WGS) entry which is preliminary data.</text>
</comment>
<gene>
    <name evidence="11" type="ORF">BN980_GECA24s00868g</name>
    <name evidence="12" type="ORF">DV451_002565</name>
</gene>
<name>A0A0J9XKF8_GEOCN</name>
<reference evidence="12" key="3">
    <citation type="submission" date="2020-01" db="EMBL/GenBank/DDBJ databases">
        <authorList>
            <person name="Perkins V."/>
            <person name="Lessard M.-H."/>
            <person name="Dugat-Bony E."/>
            <person name="Frenette M."/>
            <person name="Labrie S."/>
        </authorList>
    </citation>
    <scope>NUCLEOTIDE SEQUENCE</scope>
    <source>
        <strain evidence="12">LMA-70</strain>
    </source>
</reference>
<dbReference type="InterPro" id="IPR004827">
    <property type="entry name" value="bZIP"/>
</dbReference>
<protein>
    <recommendedName>
        <fullName evidence="8">Putative transcription factor kapC</fullName>
    </recommendedName>
</protein>
<evidence type="ECO:0000256" key="9">
    <source>
        <dbReference type="SAM" id="MobiDB-lite"/>
    </source>
</evidence>
<dbReference type="SUPFAM" id="SSF57959">
    <property type="entry name" value="Leucine zipper domain"/>
    <property type="match status" value="1"/>
</dbReference>
<evidence type="ECO:0000256" key="1">
    <source>
        <dbReference type="ARBA" id="ARBA00004049"/>
    </source>
</evidence>
<dbReference type="Proteomes" id="UP000242525">
    <property type="component" value="Unassembled WGS sequence"/>
</dbReference>
<dbReference type="Gene3D" id="1.20.5.170">
    <property type="match status" value="1"/>
</dbReference>
<evidence type="ECO:0000259" key="10">
    <source>
        <dbReference type="PROSITE" id="PS00036"/>
    </source>
</evidence>
<dbReference type="GO" id="GO:0000976">
    <property type="term" value="F:transcription cis-regulatory region binding"/>
    <property type="evidence" value="ECO:0007669"/>
    <property type="project" value="InterPro"/>
</dbReference>
<dbReference type="OrthoDB" id="2593073at2759"/>
<dbReference type="PROSITE" id="PS00036">
    <property type="entry name" value="BZIP_BASIC"/>
    <property type="match status" value="1"/>
</dbReference>
<keyword evidence="6" id="KW-0804">Transcription</keyword>
<dbReference type="Pfam" id="PF00170">
    <property type="entry name" value="bZIP_1"/>
    <property type="match status" value="1"/>
</dbReference>
<feature type="domain" description="BZIP" evidence="10">
    <location>
        <begin position="124"/>
        <end position="139"/>
    </location>
</feature>
<feature type="region of interest" description="Disordered" evidence="9">
    <location>
        <begin position="95"/>
        <end position="135"/>
    </location>
</feature>
<evidence type="ECO:0000256" key="2">
    <source>
        <dbReference type="ARBA" id="ARBA00004123"/>
    </source>
</evidence>